<accession>A0A6A6J0H4</accession>
<dbReference type="EMBL" id="ML987190">
    <property type="protein sequence ID" value="KAF2255350.1"/>
    <property type="molecule type" value="Genomic_DNA"/>
</dbReference>
<proteinExistence type="predicted"/>
<dbReference type="OrthoDB" id="3799620at2759"/>
<gene>
    <name evidence="2" type="ORF">BU26DRAFT_154322</name>
</gene>
<dbReference type="Proteomes" id="UP000800094">
    <property type="component" value="Unassembled WGS sequence"/>
</dbReference>
<feature type="compositionally biased region" description="Basic residues" evidence="1">
    <location>
        <begin position="1"/>
        <end position="16"/>
    </location>
</feature>
<dbReference type="AlphaFoldDB" id="A0A6A6J0H4"/>
<evidence type="ECO:0000313" key="2">
    <source>
        <dbReference type="EMBL" id="KAF2255350.1"/>
    </source>
</evidence>
<dbReference type="GeneID" id="54573364"/>
<evidence type="ECO:0000313" key="3">
    <source>
        <dbReference type="Proteomes" id="UP000800094"/>
    </source>
</evidence>
<feature type="compositionally biased region" description="Basic and acidic residues" evidence="1">
    <location>
        <begin position="17"/>
        <end position="30"/>
    </location>
</feature>
<keyword evidence="3" id="KW-1185">Reference proteome</keyword>
<feature type="region of interest" description="Disordered" evidence="1">
    <location>
        <begin position="1"/>
        <end position="51"/>
    </location>
</feature>
<evidence type="ECO:0000256" key="1">
    <source>
        <dbReference type="SAM" id="MobiDB-lite"/>
    </source>
</evidence>
<protein>
    <submittedName>
        <fullName evidence="2">Uncharacterized protein</fullName>
    </submittedName>
</protein>
<organism evidence="2 3">
    <name type="scientific">Trematosphaeria pertusa</name>
    <dbReference type="NCBI Taxonomy" id="390896"/>
    <lineage>
        <taxon>Eukaryota</taxon>
        <taxon>Fungi</taxon>
        <taxon>Dikarya</taxon>
        <taxon>Ascomycota</taxon>
        <taxon>Pezizomycotina</taxon>
        <taxon>Dothideomycetes</taxon>
        <taxon>Pleosporomycetidae</taxon>
        <taxon>Pleosporales</taxon>
        <taxon>Massarineae</taxon>
        <taxon>Trematosphaeriaceae</taxon>
        <taxon>Trematosphaeria</taxon>
    </lineage>
</organism>
<dbReference type="RefSeq" id="XP_033690354.1">
    <property type="nucleotide sequence ID" value="XM_033820034.1"/>
</dbReference>
<reference evidence="2" key="1">
    <citation type="journal article" date="2020" name="Stud. Mycol.">
        <title>101 Dothideomycetes genomes: a test case for predicting lifestyles and emergence of pathogens.</title>
        <authorList>
            <person name="Haridas S."/>
            <person name="Albert R."/>
            <person name="Binder M."/>
            <person name="Bloem J."/>
            <person name="Labutti K."/>
            <person name="Salamov A."/>
            <person name="Andreopoulos B."/>
            <person name="Baker S."/>
            <person name="Barry K."/>
            <person name="Bills G."/>
            <person name="Bluhm B."/>
            <person name="Cannon C."/>
            <person name="Castanera R."/>
            <person name="Culley D."/>
            <person name="Daum C."/>
            <person name="Ezra D."/>
            <person name="Gonzalez J."/>
            <person name="Henrissat B."/>
            <person name="Kuo A."/>
            <person name="Liang C."/>
            <person name="Lipzen A."/>
            <person name="Lutzoni F."/>
            <person name="Magnuson J."/>
            <person name="Mondo S."/>
            <person name="Nolan M."/>
            <person name="Ohm R."/>
            <person name="Pangilinan J."/>
            <person name="Park H.-J."/>
            <person name="Ramirez L."/>
            <person name="Alfaro M."/>
            <person name="Sun H."/>
            <person name="Tritt A."/>
            <person name="Yoshinaga Y."/>
            <person name="Zwiers L.-H."/>
            <person name="Turgeon B."/>
            <person name="Goodwin S."/>
            <person name="Spatafora J."/>
            <person name="Crous P."/>
            <person name="Grigoriev I."/>
        </authorList>
    </citation>
    <scope>NUCLEOTIDE SEQUENCE</scope>
    <source>
        <strain evidence="2">CBS 122368</strain>
    </source>
</reference>
<name>A0A6A6J0H4_9PLEO</name>
<sequence>MPSSRRRNAKAKKRKADKATSHGIDEDNKPKRQKTSEGALHQSTPADPLDQSPFFKLPLELRNMVYHELWQATPRIRVDSNPSVRRDRTVAYLIYDGASREEGGFSWSSVRGGWTLPLWLRTSKAFLDEGVAQLRLKGYWHLDFLFSREFAFARPRGLPLFPTTALTIEDVALRQVMPTQSKNQFTLFPADAAWLLQLSRLPCLAKNLKKLRFQARFSLSRSSHPVLPQDIELDLSPLYPLATALEQLHTLEVVIGDYLVDWNPDSRELLRSIQQQAILDLAQAFWGDKVAVTKTKVEGSSMRAKQHEWWLHRLERRAS</sequence>